<organism evidence="10 11">
    <name type="scientific">Triangularia verruculosa</name>
    <dbReference type="NCBI Taxonomy" id="2587418"/>
    <lineage>
        <taxon>Eukaryota</taxon>
        <taxon>Fungi</taxon>
        <taxon>Dikarya</taxon>
        <taxon>Ascomycota</taxon>
        <taxon>Pezizomycotina</taxon>
        <taxon>Sordariomycetes</taxon>
        <taxon>Sordariomycetidae</taxon>
        <taxon>Sordariales</taxon>
        <taxon>Podosporaceae</taxon>
        <taxon>Triangularia</taxon>
    </lineage>
</organism>
<evidence type="ECO:0000313" key="10">
    <source>
        <dbReference type="EMBL" id="KAK4204612.1"/>
    </source>
</evidence>
<dbReference type="GO" id="GO:0043386">
    <property type="term" value="P:mycotoxin biosynthetic process"/>
    <property type="evidence" value="ECO:0007669"/>
    <property type="project" value="InterPro"/>
</dbReference>
<evidence type="ECO:0000256" key="5">
    <source>
        <dbReference type="ARBA" id="ARBA00023136"/>
    </source>
</evidence>
<comment type="subcellular location">
    <subcellularLocation>
        <location evidence="1">Membrane</location>
        <topology evidence="1">Single-pass membrane protein</topology>
    </subcellularLocation>
</comment>
<protein>
    <recommendedName>
        <fullName evidence="12">Tat pathway signal sequence</fullName>
    </recommendedName>
</protein>
<keyword evidence="6" id="KW-0325">Glycoprotein</keyword>
<keyword evidence="11" id="KW-1185">Reference proteome</keyword>
<evidence type="ECO:0000256" key="9">
    <source>
        <dbReference type="SAM" id="Phobius"/>
    </source>
</evidence>
<dbReference type="PANTHER" id="PTHR33365">
    <property type="entry name" value="YALI0B05434P"/>
    <property type="match status" value="1"/>
</dbReference>
<comment type="caution">
    <text evidence="10">The sequence shown here is derived from an EMBL/GenBank/DDBJ whole genome shotgun (WGS) entry which is preliminary data.</text>
</comment>
<proteinExistence type="inferred from homology"/>
<evidence type="ECO:0000256" key="7">
    <source>
        <dbReference type="ARBA" id="ARBA00035112"/>
    </source>
</evidence>
<evidence type="ECO:0000256" key="1">
    <source>
        <dbReference type="ARBA" id="ARBA00004167"/>
    </source>
</evidence>
<feature type="transmembrane region" description="Helical" evidence="9">
    <location>
        <begin position="67"/>
        <end position="89"/>
    </location>
</feature>
<dbReference type="AlphaFoldDB" id="A0AAN6XVT0"/>
<keyword evidence="2 9" id="KW-0812">Transmembrane</keyword>
<evidence type="ECO:0000256" key="2">
    <source>
        <dbReference type="ARBA" id="ARBA00022692"/>
    </source>
</evidence>
<evidence type="ECO:0000313" key="11">
    <source>
        <dbReference type="Proteomes" id="UP001303160"/>
    </source>
</evidence>
<evidence type="ECO:0008006" key="12">
    <source>
        <dbReference type="Google" id="ProtNLM"/>
    </source>
</evidence>
<evidence type="ECO:0000256" key="8">
    <source>
        <dbReference type="SAM" id="MobiDB-lite"/>
    </source>
</evidence>
<feature type="region of interest" description="Disordered" evidence="8">
    <location>
        <begin position="1"/>
        <end position="49"/>
    </location>
</feature>
<dbReference type="EMBL" id="MU863881">
    <property type="protein sequence ID" value="KAK4204612.1"/>
    <property type="molecule type" value="Genomic_DNA"/>
</dbReference>
<reference evidence="10" key="1">
    <citation type="journal article" date="2023" name="Mol. Phylogenet. Evol.">
        <title>Genome-scale phylogeny and comparative genomics of the fungal order Sordariales.</title>
        <authorList>
            <person name="Hensen N."/>
            <person name="Bonometti L."/>
            <person name="Westerberg I."/>
            <person name="Brannstrom I.O."/>
            <person name="Guillou S."/>
            <person name="Cros-Aarteil S."/>
            <person name="Calhoun S."/>
            <person name="Haridas S."/>
            <person name="Kuo A."/>
            <person name="Mondo S."/>
            <person name="Pangilinan J."/>
            <person name="Riley R."/>
            <person name="LaButti K."/>
            <person name="Andreopoulos B."/>
            <person name="Lipzen A."/>
            <person name="Chen C."/>
            <person name="Yan M."/>
            <person name="Daum C."/>
            <person name="Ng V."/>
            <person name="Clum A."/>
            <person name="Steindorff A."/>
            <person name="Ohm R.A."/>
            <person name="Martin F."/>
            <person name="Silar P."/>
            <person name="Natvig D.O."/>
            <person name="Lalanne C."/>
            <person name="Gautier V."/>
            <person name="Ament-Velasquez S.L."/>
            <person name="Kruys A."/>
            <person name="Hutchinson M.I."/>
            <person name="Powell A.J."/>
            <person name="Barry K."/>
            <person name="Miller A.N."/>
            <person name="Grigoriev I.V."/>
            <person name="Debuchy R."/>
            <person name="Gladieux P."/>
            <person name="Hiltunen Thoren M."/>
            <person name="Johannesson H."/>
        </authorList>
    </citation>
    <scope>NUCLEOTIDE SEQUENCE</scope>
    <source>
        <strain evidence="10">CBS 315.58</strain>
    </source>
</reference>
<reference evidence="10" key="2">
    <citation type="submission" date="2023-05" db="EMBL/GenBank/DDBJ databases">
        <authorList>
            <consortium name="Lawrence Berkeley National Laboratory"/>
            <person name="Steindorff A."/>
            <person name="Hensen N."/>
            <person name="Bonometti L."/>
            <person name="Westerberg I."/>
            <person name="Brannstrom I.O."/>
            <person name="Guillou S."/>
            <person name="Cros-Aarteil S."/>
            <person name="Calhoun S."/>
            <person name="Haridas S."/>
            <person name="Kuo A."/>
            <person name="Mondo S."/>
            <person name="Pangilinan J."/>
            <person name="Riley R."/>
            <person name="Labutti K."/>
            <person name="Andreopoulos B."/>
            <person name="Lipzen A."/>
            <person name="Chen C."/>
            <person name="Yanf M."/>
            <person name="Daum C."/>
            <person name="Ng V."/>
            <person name="Clum A."/>
            <person name="Ohm R."/>
            <person name="Martin F."/>
            <person name="Silar P."/>
            <person name="Natvig D."/>
            <person name="Lalanne C."/>
            <person name="Gautier V."/>
            <person name="Ament-Velasquez S.L."/>
            <person name="Kruys A."/>
            <person name="Hutchinson M.I."/>
            <person name="Powell A.J."/>
            <person name="Barry K."/>
            <person name="Miller A.N."/>
            <person name="Grigoriev I.V."/>
            <person name="Debuchy R."/>
            <person name="Gladieux P."/>
            <person name="Thoren M.H."/>
            <person name="Johannesson H."/>
        </authorList>
    </citation>
    <scope>NUCLEOTIDE SEQUENCE</scope>
    <source>
        <strain evidence="10">CBS 315.58</strain>
    </source>
</reference>
<keyword evidence="5 9" id="KW-0472">Membrane</keyword>
<evidence type="ECO:0000256" key="6">
    <source>
        <dbReference type="ARBA" id="ARBA00023180"/>
    </source>
</evidence>
<evidence type="ECO:0000256" key="4">
    <source>
        <dbReference type="ARBA" id="ARBA00023026"/>
    </source>
</evidence>
<comment type="similarity">
    <text evidence="7">Belongs to the ustYa family.</text>
</comment>
<dbReference type="GO" id="GO:0016020">
    <property type="term" value="C:membrane"/>
    <property type="evidence" value="ECO:0007669"/>
    <property type="project" value="UniProtKB-SubCell"/>
</dbReference>
<dbReference type="PANTHER" id="PTHR33365:SF7">
    <property type="entry name" value="TAT PATHWAY SIGNAL SEQUENCE"/>
    <property type="match status" value="1"/>
</dbReference>
<sequence>MFESILQAGKMPKYSPLRASAHGSSKEKAPDPSSSCEASDEEEPFMRSLKGSHLSKPSWIRRHWRSILVHSTVSIVNILFFVVSTTGLVRSNDLQHATGPFKNTIRYHPQKFELHSTFKNDGTLNPQKPNNFNGPPRLELEEAWNHLQENDSIRVTLSELGQFATDDTIIQLNDDKGGYYTTVSVYHGLHCIERLHHYIYSDHYYPNLTQNEQFILKRHTEHCLDWLRHNPKPAALDWGNHQCVVWEDIENWMAERAFDPYEPGVLMHPRFGTK</sequence>
<keyword evidence="3 9" id="KW-1133">Transmembrane helix</keyword>
<keyword evidence="4" id="KW-0843">Virulence</keyword>
<name>A0AAN6XVT0_9PEZI</name>
<dbReference type="InterPro" id="IPR021765">
    <property type="entry name" value="UstYa-like"/>
</dbReference>
<gene>
    <name evidence="10" type="ORF">QBC40DRAFT_292781</name>
</gene>
<dbReference type="Pfam" id="PF11807">
    <property type="entry name" value="UstYa"/>
    <property type="match status" value="1"/>
</dbReference>
<evidence type="ECO:0000256" key="3">
    <source>
        <dbReference type="ARBA" id="ARBA00022989"/>
    </source>
</evidence>
<accession>A0AAN6XVT0</accession>
<dbReference type="Proteomes" id="UP001303160">
    <property type="component" value="Unassembled WGS sequence"/>
</dbReference>